<protein>
    <recommendedName>
        <fullName evidence="1">Glycosyl transferase family 1 domain-containing protein</fullName>
    </recommendedName>
</protein>
<dbReference type="PANTHER" id="PTHR12526">
    <property type="entry name" value="GLYCOSYLTRANSFERASE"/>
    <property type="match status" value="1"/>
</dbReference>
<dbReference type="Proteomes" id="UP001500840">
    <property type="component" value="Unassembled WGS sequence"/>
</dbReference>
<keyword evidence="3" id="KW-1185">Reference proteome</keyword>
<dbReference type="InterPro" id="IPR001296">
    <property type="entry name" value="Glyco_trans_1"/>
</dbReference>
<name>A0ABP8MG57_9BACT</name>
<dbReference type="Pfam" id="PF00534">
    <property type="entry name" value="Glycos_transf_1"/>
    <property type="match status" value="1"/>
</dbReference>
<reference evidence="3" key="1">
    <citation type="journal article" date="2019" name="Int. J. Syst. Evol. Microbiol.">
        <title>The Global Catalogue of Microorganisms (GCM) 10K type strain sequencing project: providing services to taxonomists for standard genome sequencing and annotation.</title>
        <authorList>
            <consortium name="The Broad Institute Genomics Platform"/>
            <consortium name="The Broad Institute Genome Sequencing Center for Infectious Disease"/>
            <person name="Wu L."/>
            <person name="Ma J."/>
        </authorList>
    </citation>
    <scope>NUCLEOTIDE SEQUENCE [LARGE SCALE GENOMIC DNA]</scope>
    <source>
        <strain evidence="3">JCM 17759</strain>
    </source>
</reference>
<dbReference type="RefSeq" id="WP_345320216.1">
    <property type="nucleotide sequence ID" value="NZ_BAABGA010000016.1"/>
</dbReference>
<proteinExistence type="predicted"/>
<evidence type="ECO:0000259" key="1">
    <source>
        <dbReference type="Pfam" id="PF00534"/>
    </source>
</evidence>
<dbReference type="SUPFAM" id="SSF53756">
    <property type="entry name" value="UDP-Glycosyltransferase/glycogen phosphorylase"/>
    <property type="match status" value="1"/>
</dbReference>
<gene>
    <name evidence="2" type="ORF">GCM10023156_11140</name>
</gene>
<organism evidence="2 3">
    <name type="scientific">Novipirellula rosea</name>
    <dbReference type="NCBI Taxonomy" id="1031540"/>
    <lineage>
        <taxon>Bacteria</taxon>
        <taxon>Pseudomonadati</taxon>
        <taxon>Planctomycetota</taxon>
        <taxon>Planctomycetia</taxon>
        <taxon>Pirellulales</taxon>
        <taxon>Pirellulaceae</taxon>
        <taxon>Novipirellula</taxon>
    </lineage>
</organism>
<dbReference type="Gene3D" id="3.40.50.2000">
    <property type="entry name" value="Glycogen Phosphorylase B"/>
    <property type="match status" value="2"/>
</dbReference>
<comment type="caution">
    <text evidence="2">The sequence shown here is derived from an EMBL/GenBank/DDBJ whole genome shotgun (WGS) entry which is preliminary data.</text>
</comment>
<sequence length="357" mass="40331">MSSPKPIRIANVSGNPNLDWCWIRDLIDRDFVIGDRPLRWSNFSLSAKQQFANPRAVKLARRFPGLARCAGAAAFAAAAEQTPFDLIVSHGPWVTSWVEYAMRVRRTNRTARHFGFSFNFTDLPTGLRYQLMARSFRQVDLLTVFTEAELDLYQEYFRLDRQTFLRAPWGVAAPLRSPPPRLIEGEYFAALGGEARDYETLCEAARRCPDTKFVVIARPKNFQNVDPPANLSVHFNLPYAEAWGILWHAVASIISLRSRDTPCGLVTLIGTMHLGKAQIVTHSVGVAEYVRDGESGILVAPRDPQAMVEAICRLRDNPELRCRLGSQARIQATANYNEAATVEFFKDRLQEWFGKPD</sequence>
<dbReference type="EMBL" id="BAABGA010000016">
    <property type="protein sequence ID" value="GAA4448234.1"/>
    <property type="molecule type" value="Genomic_DNA"/>
</dbReference>
<evidence type="ECO:0000313" key="2">
    <source>
        <dbReference type="EMBL" id="GAA4448234.1"/>
    </source>
</evidence>
<feature type="domain" description="Glycosyl transferase family 1" evidence="1">
    <location>
        <begin position="227"/>
        <end position="329"/>
    </location>
</feature>
<dbReference type="CDD" id="cd03801">
    <property type="entry name" value="GT4_PimA-like"/>
    <property type="match status" value="1"/>
</dbReference>
<accession>A0ABP8MG57</accession>
<evidence type="ECO:0000313" key="3">
    <source>
        <dbReference type="Proteomes" id="UP001500840"/>
    </source>
</evidence>